<name>A0AAI9BBV4_ECOLX</name>
<dbReference type="AlphaFoldDB" id="A0AAI9BBV4"/>
<proteinExistence type="predicted"/>
<dbReference type="Proteomes" id="UP000775646">
    <property type="component" value="Unassembled WGS sequence"/>
</dbReference>
<evidence type="ECO:0000313" key="2">
    <source>
        <dbReference type="Proteomes" id="UP000775646"/>
    </source>
</evidence>
<reference evidence="1" key="1">
    <citation type="submission" date="2020-02" db="EMBL/GenBank/DDBJ databases">
        <authorList>
            <consortium name="GenomeTrakr network: Whole genome sequencing for foodborne pathogen traceback"/>
        </authorList>
    </citation>
    <scope>NUCLEOTIDE SEQUENCE</scope>
    <source>
        <strain evidence="1">CFSAN046653</strain>
    </source>
</reference>
<feature type="non-terminal residue" evidence="1">
    <location>
        <position position="203"/>
    </location>
</feature>
<organism evidence="1 2">
    <name type="scientific">Escherichia coli</name>
    <dbReference type="NCBI Taxonomy" id="562"/>
    <lineage>
        <taxon>Bacteria</taxon>
        <taxon>Pseudomonadati</taxon>
        <taxon>Pseudomonadota</taxon>
        <taxon>Gammaproteobacteria</taxon>
        <taxon>Enterobacterales</taxon>
        <taxon>Enterobacteriaceae</taxon>
        <taxon>Escherichia</taxon>
    </lineage>
</organism>
<gene>
    <name evidence="1" type="ORF">BCB93_005162</name>
</gene>
<accession>A0AAI9BBV4</accession>
<evidence type="ECO:0000313" key="1">
    <source>
        <dbReference type="EMBL" id="EFI6955388.1"/>
    </source>
</evidence>
<protein>
    <submittedName>
        <fullName evidence="1">Relaxase</fullName>
    </submittedName>
</protein>
<comment type="caution">
    <text evidence="1">The sequence shown here is derived from an EMBL/GenBank/DDBJ whole genome shotgun (WGS) entry which is preliminary data.</text>
</comment>
<dbReference type="EMBL" id="AASZRA010000070">
    <property type="protein sequence ID" value="EFI6955388.1"/>
    <property type="molecule type" value="Genomic_DNA"/>
</dbReference>
<sequence>MIVRYGGGNDGIVDYLINGRKAERQYTRDELDHRVVLDGDLQTTDKIIDSIENKSQERYLHITLSFHESHVSNEVLKAVVDDYKKLLMNAYHPDEYSFYAEAHLPKIRHIQDNSTGELVERKPHIHIVIPKVNLITEKFLNPVGDVTKGHTIEQLDAIQEFINNKYNLDSPKDYPRKDADYGKIISRVKGDLYKEHHSELKGE</sequence>